<dbReference type="RefSeq" id="WP_013575643.1">
    <property type="nucleotide sequence ID" value="NC_015061.1"/>
</dbReference>
<organism evidence="1 2">
    <name type="scientific">Rahnella sp. (strain Y9602)</name>
    <dbReference type="NCBI Taxonomy" id="2703885"/>
    <lineage>
        <taxon>Bacteria</taxon>
        <taxon>Pseudomonadati</taxon>
        <taxon>Pseudomonadota</taxon>
        <taxon>Gammaproteobacteria</taxon>
        <taxon>Enterobacterales</taxon>
        <taxon>Yersiniaceae</taxon>
        <taxon>Rahnella</taxon>
    </lineage>
</organism>
<protein>
    <submittedName>
        <fullName evidence="1">Uncharacterized protein</fullName>
    </submittedName>
</protein>
<reference evidence="2" key="1">
    <citation type="submission" date="2011-01" db="EMBL/GenBank/DDBJ databases">
        <title>Complete sequence of chromosome of Rahnella sp. Y9602.</title>
        <authorList>
            <consortium name="US DOE Joint Genome Institute"/>
            <person name="Lucas S."/>
            <person name="Copeland A."/>
            <person name="Lapidus A."/>
            <person name="Cheng J.-F."/>
            <person name="Goodwin L."/>
            <person name="Pitluck S."/>
            <person name="Lu M."/>
            <person name="Detter J.C."/>
            <person name="Han C."/>
            <person name="Tapia R."/>
            <person name="Land M."/>
            <person name="Hauser L."/>
            <person name="Kyrpides N."/>
            <person name="Ivanova N."/>
            <person name="Ovchinnikova G."/>
            <person name="Pagani I."/>
            <person name="Sobecky P.A."/>
            <person name="Martinez R.J."/>
            <person name="Woyke T."/>
        </authorList>
    </citation>
    <scope>NUCLEOTIDE SEQUENCE [LARGE SCALE GENOMIC DNA]</scope>
    <source>
        <strain evidence="2">Y9602</strain>
    </source>
</reference>
<accession>A0A0H3FAB6</accession>
<dbReference type="Gene3D" id="3.90.226.10">
    <property type="entry name" value="2-enoyl-CoA Hydratase, Chain A, domain 1"/>
    <property type="match status" value="1"/>
</dbReference>
<dbReference type="AlphaFoldDB" id="A0A0H3FAB6"/>
<dbReference type="OrthoDB" id="8581915at2"/>
<name>A0A0H3FAB6_RAHSY</name>
<reference evidence="1 2" key="2">
    <citation type="journal article" date="2012" name="J. Bacteriol.">
        <title>Complete Genome Sequence of Rahnella sp. Strain Y9602, a Gammaproteobacterium Isolate from Metal- and Radionuclide-Contaminated Soil.</title>
        <authorList>
            <person name="Martinez R.J."/>
            <person name="Bruce D."/>
            <person name="Detter C."/>
            <person name="Goodwin L.A."/>
            <person name="Han J."/>
            <person name="Han C.S."/>
            <person name="Held B."/>
            <person name="Land M.L."/>
            <person name="Mikhailova N."/>
            <person name="Nolan M."/>
            <person name="Pennacchio L."/>
            <person name="Pitluck S."/>
            <person name="Tapia R."/>
            <person name="Woyke T."/>
            <person name="Sobecky P.A."/>
        </authorList>
    </citation>
    <scope>NUCLEOTIDE SEQUENCE [LARGE SCALE GENOMIC DNA]</scope>
    <source>
        <strain evidence="1 2">Y9602</strain>
    </source>
</reference>
<dbReference type="eggNOG" id="COG3904">
    <property type="taxonomic scope" value="Bacteria"/>
</dbReference>
<dbReference type="EMBL" id="CP002505">
    <property type="protein sequence ID" value="ADW73943.1"/>
    <property type="molecule type" value="Genomic_DNA"/>
</dbReference>
<dbReference type="Proteomes" id="UP000007257">
    <property type="component" value="Chromosome"/>
</dbReference>
<dbReference type="KEGG" id="rah:Rahaq_2334"/>
<dbReference type="InterPro" id="IPR029045">
    <property type="entry name" value="ClpP/crotonase-like_dom_sf"/>
</dbReference>
<gene>
    <name evidence="1" type="ordered locus">Rahaq_2334</name>
</gene>
<dbReference type="SUPFAM" id="SSF52096">
    <property type="entry name" value="ClpP/crotonase"/>
    <property type="match status" value="1"/>
</dbReference>
<proteinExistence type="predicted"/>
<evidence type="ECO:0000313" key="1">
    <source>
        <dbReference type="EMBL" id="ADW73943.1"/>
    </source>
</evidence>
<dbReference type="HOGENOM" id="CLU_094169_0_0_6"/>
<sequence length="249" mass="28355" precursor="true">MRHVHFSIFSIFNHQVMASAFLIVFLFSPAPCGAYEEIDLPDVKALLDPPEIYSRGDVLYYNGKITDTSYVAVLNLTINHGIKKISINSIGGDARNAMEIGDYIYRNGLSVDVRSVCASACANYIFPAGKNKYLGNNSYLLWHGGVNGPEREVTVSGNISKDDFFMLQEFKKLKNDDIAFYRRIGVNIRVSFCPQLKDDYKERFPEKWFSYPPEDLEKFGIKNIHYAISASQWVLSMRNKHVIFASYCN</sequence>
<evidence type="ECO:0000313" key="2">
    <source>
        <dbReference type="Proteomes" id="UP000007257"/>
    </source>
</evidence>